<feature type="compositionally biased region" description="Low complexity" evidence="9">
    <location>
        <begin position="481"/>
        <end position="496"/>
    </location>
</feature>
<dbReference type="PROSITE" id="PS50011">
    <property type="entry name" value="PROTEIN_KINASE_DOM"/>
    <property type="match status" value="1"/>
</dbReference>
<keyword evidence="6" id="KW-0067">ATP-binding</keyword>
<evidence type="ECO:0000256" key="3">
    <source>
        <dbReference type="ARBA" id="ARBA00022679"/>
    </source>
</evidence>
<evidence type="ECO:0000313" key="12">
    <source>
        <dbReference type="Proteomes" id="UP001515480"/>
    </source>
</evidence>
<evidence type="ECO:0000256" key="4">
    <source>
        <dbReference type="ARBA" id="ARBA00022741"/>
    </source>
</evidence>
<feature type="domain" description="Protein kinase" evidence="10">
    <location>
        <begin position="39"/>
        <end position="437"/>
    </location>
</feature>
<dbReference type="SUPFAM" id="SSF56112">
    <property type="entry name" value="Protein kinase-like (PK-like)"/>
    <property type="match status" value="1"/>
</dbReference>
<dbReference type="Proteomes" id="UP001515480">
    <property type="component" value="Unassembled WGS sequence"/>
</dbReference>
<dbReference type="GO" id="GO:0005524">
    <property type="term" value="F:ATP binding"/>
    <property type="evidence" value="ECO:0007669"/>
    <property type="project" value="UniProtKB-KW"/>
</dbReference>
<dbReference type="SMART" id="SM00220">
    <property type="entry name" value="S_TKc"/>
    <property type="match status" value="1"/>
</dbReference>
<evidence type="ECO:0000256" key="2">
    <source>
        <dbReference type="ARBA" id="ARBA00022527"/>
    </source>
</evidence>
<comment type="catalytic activity">
    <reaction evidence="8">
        <text>L-seryl-[protein] + ATP = O-phospho-L-seryl-[protein] + ADP + H(+)</text>
        <dbReference type="Rhea" id="RHEA:17989"/>
        <dbReference type="Rhea" id="RHEA-COMP:9863"/>
        <dbReference type="Rhea" id="RHEA-COMP:11604"/>
        <dbReference type="ChEBI" id="CHEBI:15378"/>
        <dbReference type="ChEBI" id="CHEBI:29999"/>
        <dbReference type="ChEBI" id="CHEBI:30616"/>
        <dbReference type="ChEBI" id="CHEBI:83421"/>
        <dbReference type="ChEBI" id="CHEBI:456216"/>
        <dbReference type="EC" id="2.7.11.1"/>
    </reaction>
</comment>
<keyword evidence="5" id="KW-0418">Kinase</keyword>
<dbReference type="AlphaFoldDB" id="A0AB34JU52"/>
<evidence type="ECO:0000256" key="7">
    <source>
        <dbReference type="ARBA" id="ARBA00047899"/>
    </source>
</evidence>
<organism evidence="11 12">
    <name type="scientific">Prymnesium parvum</name>
    <name type="common">Toxic golden alga</name>
    <dbReference type="NCBI Taxonomy" id="97485"/>
    <lineage>
        <taxon>Eukaryota</taxon>
        <taxon>Haptista</taxon>
        <taxon>Haptophyta</taxon>
        <taxon>Prymnesiophyceae</taxon>
        <taxon>Prymnesiales</taxon>
        <taxon>Prymnesiaceae</taxon>
        <taxon>Prymnesium</taxon>
    </lineage>
</organism>
<dbReference type="Gene3D" id="1.10.510.10">
    <property type="entry name" value="Transferase(Phosphotransferase) domain 1"/>
    <property type="match status" value="1"/>
</dbReference>
<evidence type="ECO:0000256" key="5">
    <source>
        <dbReference type="ARBA" id="ARBA00022777"/>
    </source>
</evidence>
<gene>
    <name evidence="11" type="ORF">AB1Y20_019019</name>
</gene>
<dbReference type="InterPro" id="IPR008271">
    <property type="entry name" value="Ser/Thr_kinase_AS"/>
</dbReference>
<dbReference type="PROSITE" id="PS00108">
    <property type="entry name" value="PROTEIN_KINASE_ST"/>
    <property type="match status" value="1"/>
</dbReference>
<evidence type="ECO:0000256" key="9">
    <source>
        <dbReference type="SAM" id="MobiDB-lite"/>
    </source>
</evidence>
<evidence type="ECO:0000256" key="6">
    <source>
        <dbReference type="ARBA" id="ARBA00022840"/>
    </source>
</evidence>
<dbReference type="InterPro" id="IPR000719">
    <property type="entry name" value="Prot_kinase_dom"/>
</dbReference>
<dbReference type="EMBL" id="JBGBPQ010000005">
    <property type="protein sequence ID" value="KAL1524109.1"/>
    <property type="molecule type" value="Genomic_DNA"/>
</dbReference>
<feature type="compositionally biased region" description="Basic and acidic residues" evidence="9">
    <location>
        <begin position="462"/>
        <end position="477"/>
    </location>
</feature>
<dbReference type="GO" id="GO:0000245">
    <property type="term" value="P:spliceosomal complex assembly"/>
    <property type="evidence" value="ECO:0007669"/>
    <property type="project" value="TreeGrafter"/>
</dbReference>
<dbReference type="PANTHER" id="PTHR47634:SF9">
    <property type="entry name" value="PROTEIN KINASE DOMAIN-CONTAINING PROTEIN-RELATED"/>
    <property type="match status" value="1"/>
</dbReference>
<feature type="region of interest" description="Disordered" evidence="9">
    <location>
        <begin position="437"/>
        <end position="520"/>
    </location>
</feature>
<dbReference type="FunFam" id="1.10.510.10:FF:000275">
    <property type="entry name" value="SRSF protein kinase 2 isoform X3"/>
    <property type="match status" value="1"/>
</dbReference>
<dbReference type="PANTHER" id="PTHR47634">
    <property type="entry name" value="PROTEIN KINASE DOMAIN-CONTAINING PROTEIN-RELATED"/>
    <property type="match status" value="1"/>
</dbReference>
<feature type="region of interest" description="Disordered" evidence="9">
    <location>
        <begin position="199"/>
        <end position="269"/>
    </location>
</feature>
<dbReference type="InterPro" id="IPR011009">
    <property type="entry name" value="Kinase-like_dom_sf"/>
</dbReference>
<comment type="caution">
    <text evidence="11">The sequence shown here is derived from an EMBL/GenBank/DDBJ whole genome shotgun (WGS) entry which is preliminary data.</text>
</comment>
<dbReference type="GO" id="GO:0004674">
    <property type="term" value="F:protein serine/threonine kinase activity"/>
    <property type="evidence" value="ECO:0007669"/>
    <property type="project" value="UniProtKB-KW"/>
</dbReference>
<feature type="compositionally biased region" description="Basic residues" evidence="9">
    <location>
        <begin position="218"/>
        <end position="230"/>
    </location>
</feature>
<protein>
    <recommendedName>
        <fullName evidence="1">non-specific serine/threonine protein kinase</fullName>
        <ecNumber evidence="1">2.7.11.1</ecNumber>
    </recommendedName>
</protein>
<dbReference type="GO" id="GO:0050684">
    <property type="term" value="P:regulation of mRNA processing"/>
    <property type="evidence" value="ECO:0007669"/>
    <property type="project" value="TreeGrafter"/>
</dbReference>
<name>A0AB34JU52_PRYPA</name>
<dbReference type="InterPro" id="IPR051334">
    <property type="entry name" value="SRPK"/>
</dbReference>
<feature type="compositionally biased region" description="Low complexity" evidence="9">
    <location>
        <begin position="233"/>
        <end position="252"/>
    </location>
</feature>
<keyword evidence="2" id="KW-0723">Serine/threonine-protein kinase</keyword>
<evidence type="ECO:0000256" key="1">
    <source>
        <dbReference type="ARBA" id="ARBA00012513"/>
    </source>
</evidence>
<keyword evidence="12" id="KW-1185">Reference proteome</keyword>
<comment type="catalytic activity">
    <reaction evidence="7">
        <text>L-threonyl-[protein] + ATP = O-phospho-L-threonyl-[protein] + ADP + H(+)</text>
        <dbReference type="Rhea" id="RHEA:46608"/>
        <dbReference type="Rhea" id="RHEA-COMP:11060"/>
        <dbReference type="Rhea" id="RHEA-COMP:11605"/>
        <dbReference type="ChEBI" id="CHEBI:15378"/>
        <dbReference type="ChEBI" id="CHEBI:30013"/>
        <dbReference type="ChEBI" id="CHEBI:30616"/>
        <dbReference type="ChEBI" id="CHEBI:61977"/>
        <dbReference type="ChEBI" id="CHEBI:456216"/>
        <dbReference type="EC" id="2.7.11.1"/>
    </reaction>
</comment>
<evidence type="ECO:0000256" key="8">
    <source>
        <dbReference type="ARBA" id="ARBA00048679"/>
    </source>
</evidence>
<evidence type="ECO:0000313" key="11">
    <source>
        <dbReference type="EMBL" id="KAL1524109.1"/>
    </source>
</evidence>
<feature type="compositionally biased region" description="Polar residues" evidence="9">
    <location>
        <begin position="207"/>
        <end position="217"/>
    </location>
</feature>
<evidence type="ECO:0000259" key="10">
    <source>
        <dbReference type="PROSITE" id="PS50011"/>
    </source>
</evidence>
<keyword evidence="4" id="KW-0547">Nucleotide-binding</keyword>
<proteinExistence type="predicted"/>
<dbReference type="Pfam" id="PF00069">
    <property type="entry name" value="Pkinase"/>
    <property type="match status" value="2"/>
</dbReference>
<dbReference type="Gene3D" id="3.30.200.20">
    <property type="entry name" value="Phosphorylase Kinase, domain 1"/>
    <property type="match status" value="1"/>
</dbReference>
<sequence>MSADDEESDEWADEEDLKDYRKGGYHPVQLGETFKGQRYRVLSKMGWGHFSTVWLATDANASSDARPVVLKIQKSAQRYAEAARDEVTLLRHVAELQAPANRYLVQLLDHFQHRGVNGTHQVMVFEPLGSTLLQLIKDTDYHGLPLTVVQTIARCVLTALDHLHADLGIIHTDLKPENVLCVLSQEQIDDLVRQATLRAQDAEAPSTPLTSESSKLSKNQKRRLKEKNKRQQAVETTSEAEAPPASPGAATARQDPRMRSHKVPLSPPQHSQLHFKVVDLGNACWRHHHFTEDVQTRQYRCPEVIIGAGFDTSCDMWSAACVFFEAATGDMLFNPRSGPSWSRDEDHLAMFMELLGDMPHRLTTVGKHAKKYFNKMGQLRAIGNLKYWDLESILATKYELDSTVAKAFAHFLLPMLDFDPAKRATARQVLDDTASWNFTEPSSTQQPAQTRPPPQEDSDAVGAERESPEDDRERELAMSDGMTSSSGQSHLSSMGGALSIDDAAHVPRPASSKHEKSAVHAVYLY</sequence>
<reference evidence="11 12" key="1">
    <citation type="journal article" date="2024" name="Science">
        <title>Giant polyketide synthase enzymes in the biosynthesis of giant marine polyether toxins.</title>
        <authorList>
            <person name="Fallon T.R."/>
            <person name="Shende V.V."/>
            <person name="Wierzbicki I.H."/>
            <person name="Pendleton A.L."/>
            <person name="Watervoot N.F."/>
            <person name="Auber R.P."/>
            <person name="Gonzalez D.J."/>
            <person name="Wisecaver J.H."/>
            <person name="Moore B.S."/>
        </authorList>
    </citation>
    <scope>NUCLEOTIDE SEQUENCE [LARGE SCALE GENOMIC DNA]</scope>
    <source>
        <strain evidence="11 12">12B1</strain>
    </source>
</reference>
<dbReference type="EC" id="2.7.11.1" evidence="1"/>
<keyword evidence="3" id="KW-0808">Transferase</keyword>
<accession>A0AB34JU52</accession>